<name>A0ACB8A6G4_9AGAM</name>
<organism evidence="1 2">
    <name type="scientific">Hygrophoropsis aurantiaca</name>
    <dbReference type="NCBI Taxonomy" id="72124"/>
    <lineage>
        <taxon>Eukaryota</taxon>
        <taxon>Fungi</taxon>
        <taxon>Dikarya</taxon>
        <taxon>Basidiomycota</taxon>
        <taxon>Agaricomycotina</taxon>
        <taxon>Agaricomycetes</taxon>
        <taxon>Agaricomycetidae</taxon>
        <taxon>Boletales</taxon>
        <taxon>Coniophorineae</taxon>
        <taxon>Hygrophoropsidaceae</taxon>
        <taxon>Hygrophoropsis</taxon>
    </lineage>
</organism>
<protein>
    <submittedName>
        <fullName evidence="1">Uncharacterized protein</fullName>
    </submittedName>
</protein>
<evidence type="ECO:0000313" key="1">
    <source>
        <dbReference type="EMBL" id="KAH7908635.1"/>
    </source>
</evidence>
<evidence type="ECO:0000313" key="2">
    <source>
        <dbReference type="Proteomes" id="UP000790377"/>
    </source>
</evidence>
<keyword evidence="2" id="KW-1185">Reference proteome</keyword>
<accession>A0ACB8A6G4</accession>
<dbReference type="EMBL" id="MU267808">
    <property type="protein sequence ID" value="KAH7908635.1"/>
    <property type="molecule type" value="Genomic_DNA"/>
</dbReference>
<sequence length="141" mass="16014">MPVSMSNLAPLLLYHTWHDGLLAVVRTQHFEHILQGEQTSRCDDLRPHGNDAQYRDIGMTSKQLDILSKLHHTHINARSSATIALLRIVQQFARRCAHPAFRAYTTRFWTLIAHCAQEVNRHHAATILDLTAMTRNIATSG</sequence>
<proteinExistence type="predicted"/>
<gene>
    <name evidence="1" type="ORF">BJ138DRAFT_1103351</name>
</gene>
<reference evidence="1" key="1">
    <citation type="journal article" date="2021" name="New Phytol.">
        <title>Evolutionary innovations through gain and loss of genes in the ectomycorrhizal Boletales.</title>
        <authorList>
            <person name="Wu G."/>
            <person name="Miyauchi S."/>
            <person name="Morin E."/>
            <person name="Kuo A."/>
            <person name="Drula E."/>
            <person name="Varga T."/>
            <person name="Kohler A."/>
            <person name="Feng B."/>
            <person name="Cao Y."/>
            <person name="Lipzen A."/>
            <person name="Daum C."/>
            <person name="Hundley H."/>
            <person name="Pangilinan J."/>
            <person name="Johnson J."/>
            <person name="Barry K."/>
            <person name="LaButti K."/>
            <person name="Ng V."/>
            <person name="Ahrendt S."/>
            <person name="Min B."/>
            <person name="Choi I.G."/>
            <person name="Park H."/>
            <person name="Plett J.M."/>
            <person name="Magnuson J."/>
            <person name="Spatafora J.W."/>
            <person name="Nagy L.G."/>
            <person name="Henrissat B."/>
            <person name="Grigoriev I.V."/>
            <person name="Yang Z.L."/>
            <person name="Xu J."/>
            <person name="Martin F.M."/>
        </authorList>
    </citation>
    <scope>NUCLEOTIDE SEQUENCE</scope>
    <source>
        <strain evidence="1">ATCC 28755</strain>
    </source>
</reference>
<dbReference type="Proteomes" id="UP000790377">
    <property type="component" value="Unassembled WGS sequence"/>
</dbReference>
<comment type="caution">
    <text evidence="1">The sequence shown here is derived from an EMBL/GenBank/DDBJ whole genome shotgun (WGS) entry which is preliminary data.</text>
</comment>